<feature type="compositionally biased region" description="Basic residues" evidence="1">
    <location>
        <begin position="1"/>
        <end position="16"/>
    </location>
</feature>
<dbReference type="VEuPathDB" id="HostDB:ENSMFAG00000045276"/>
<evidence type="ECO:0000256" key="1">
    <source>
        <dbReference type="SAM" id="MobiDB-lite"/>
    </source>
</evidence>
<dbReference type="GeneTree" id="ENSGT00910000147251"/>
<evidence type="ECO:0000313" key="2">
    <source>
        <dbReference type="Ensembl" id="ENSMFAP00000027763.2"/>
    </source>
</evidence>
<protein>
    <submittedName>
        <fullName evidence="2">Uncharacterized protein</fullName>
    </submittedName>
</protein>
<dbReference type="Proteomes" id="UP000233100">
    <property type="component" value="Chromosome 10"/>
</dbReference>
<dbReference type="Ensembl" id="ENSMFAT00000001949.2">
    <property type="protein sequence ID" value="ENSMFAP00000027763.2"/>
    <property type="gene ID" value="ENSMFAG00000057946.1"/>
</dbReference>
<reference evidence="2" key="2">
    <citation type="submission" date="2025-05" db="UniProtKB">
        <authorList>
            <consortium name="Ensembl"/>
        </authorList>
    </citation>
    <scope>IDENTIFICATION</scope>
</reference>
<accession>A0A2K5VSL5</accession>
<sequence>MYRHGNHLQHQKRKHSACPYPEKSPLAVACHLRRGKSAAPCWQRGGLQPSNSQSRIHALWSAGSSLCGEQILCRLPGPILCLFPRPPPSSGGHR</sequence>
<dbReference type="OMA" id="SKARCWQ"/>
<organism evidence="2 3">
    <name type="scientific">Macaca fascicularis</name>
    <name type="common">Crab-eating macaque</name>
    <name type="synonym">Cynomolgus monkey</name>
    <dbReference type="NCBI Taxonomy" id="9541"/>
    <lineage>
        <taxon>Eukaryota</taxon>
        <taxon>Metazoa</taxon>
        <taxon>Chordata</taxon>
        <taxon>Craniata</taxon>
        <taxon>Vertebrata</taxon>
        <taxon>Euteleostomi</taxon>
        <taxon>Mammalia</taxon>
        <taxon>Eutheria</taxon>
        <taxon>Euarchontoglires</taxon>
        <taxon>Primates</taxon>
        <taxon>Haplorrhini</taxon>
        <taxon>Catarrhini</taxon>
        <taxon>Cercopithecidae</taxon>
        <taxon>Cercopithecinae</taxon>
        <taxon>Macaca</taxon>
    </lineage>
</organism>
<name>A0A2K5VSL5_MACFA</name>
<reference evidence="2 3" key="1">
    <citation type="submission" date="2013-03" db="EMBL/GenBank/DDBJ databases">
        <authorList>
            <person name="Warren W."/>
            <person name="Wilson R.K."/>
        </authorList>
    </citation>
    <scope>NUCLEOTIDE SEQUENCE</scope>
</reference>
<evidence type="ECO:0000313" key="3">
    <source>
        <dbReference type="Proteomes" id="UP000233100"/>
    </source>
</evidence>
<feature type="region of interest" description="Disordered" evidence="1">
    <location>
        <begin position="1"/>
        <end position="20"/>
    </location>
</feature>
<dbReference type="AlphaFoldDB" id="A0A2K5VSL5"/>
<dbReference type="Ensembl" id="ENSMFAT00000081416.1">
    <property type="protein sequence ID" value="ENSMFAP00000058314.1"/>
    <property type="gene ID" value="ENSMFAG00000057946.1"/>
</dbReference>
<proteinExistence type="predicted"/>
<keyword evidence="3" id="KW-1185">Reference proteome</keyword>